<evidence type="ECO:0000313" key="2">
    <source>
        <dbReference type="Proteomes" id="UP000266091"/>
    </source>
</evidence>
<dbReference type="Proteomes" id="UP000266091">
    <property type="component" value="Unassembled WGS sequence"/>
</dbReference>
<protein>
    <recommendedName>
        <fullName evidence="3">Rubrerythrin</fullName>
    </recommendedName>
</protein>
<comment type="caution">
    <text evidence="1">The sequence shown here is derived from an EMBL/GenBank/DDBJ whole genome shotgun (WGS) entry which is preliminary data.</text>
</comment>
<reference evidence="1 2" key="1">
    <citation type="journal article" date="2018" name="Int. J. Syst. Evol. Microbiol.">
        <title>Mesosutterella multiformis gen. nov., sp. nov., a member of the family Sutterellaceae and Sutterella megalosphaeroides sp. nov., isolated from human faeces.</title>
        <authorList>
            <person name="Sakamoto M."/>
            <person name="Ikeyama N."/>
            <person name="Kunihiro T."/>
            <person name="Iino T."/>
            <person name="Yuki M."/>
            <person name="Ohkuma M."/>
        </authorList>
    </citation>
    <scope>NUCLEOTIDE SEQUENCE [LARGE SCALE GENOMIC DNA]</scope>
    <source>
        <strain evidence="1 2">4NBBH2</strain>
    </source>
</reference>
<evidence type="ECO:0008006" key="3">
    <source>
        <dbReference type="Google" id="ProtNLM"/>
    </source>
</evidence>
<dbReference type="EMBL" id="BGZJ01000001">
    <property type="protein sequence ID" value="GBO94266.1"/>
    <property type="molecule type" value="Genomic_DNA"/>
</dbReference>
<dbReference type="AlphaFoldDB" id="A0A388SDF0"/>
<evidence type="ECO:0000313" key="1">
    <source>
        <dbReference type="EMBL" id="GBO94266.1"/>
    </source>
</evidence>
<sequence length="140" mass="15173">MAFYGSAKGASFEDQIRLLHTAEVKGSEEYYVLIAQAREHGLNDLADAMQANANEDAAHGGRYASMLGEGVSAEDAIWDRARAFWQAEASARPALQSIADKVRAAGRDDIADAIEDTIPEEEGHAKRLEAVFKAHGKTLK</sequence>
<dbReference type="SUPFAM" id="SSF47240">
    <property type="entry name" value="Ferritin-like"/>
    <property type="match status" value="1"/>
</dbReference>
<dbReference type="InterPro" id="IPR009078">
    <property type="entry name" value="Ferritin-like_SF"/>
</dbReference>
<keyword evidence="2" id="KW-1185">Reference proteome</keyword>
<dbReference type="OrthoDB" id="9799749at2"/>
<dbReference type="Gene3D" id="1.20.1260.10">
    <property type="match status" value="1"/>
</dbReference>
<name>A0A388SDF0_9BURK</name>
<proteinExistence type="predicted"/>
<gene>
    <name evidence="1" type="ORF">MESMUL_16200</name>
</gene>
<dbReference type="RefSeq" id="WP_116270499.1">
    <property type="nucleotide sequence ID" value="NZ_BGZJ01000001.1"/>
</dbReference>
<dbReference type="InterPro" id="IPR012347">
    <property type="entry name" value="Ferritin-like"/>
</dbReference>
<organism evidence="1 2">
    <name type="scientific">Mesosutterella multiformis</name>
    <dbReference type="NCBI Taxonomy" id="2259133"/>
    <lineage>
        <taxon>Bacteria</taxon>
        <taxon>Pseudomonadati</taxon>
        <taxon>Pseudomonadota</taxon>
        <taxon>Betaproteobacteria</taxon>
        <taxon>Burkholderiales</taxon>
        <taxon>Sutterellaceae</taxon>
        <taxon>Mesosutterella</taxon>
    </lineage>
</organism>
<accession>A0A388SDF0</accession>